<gene>
    <name evidence="2" type="ORF">BJP25_11290</name>
</gene>
<feature type="compositionally biased region" description="Basic residues" evidence="1">
    <location>
        <begin position="63"/>
        <end position="73"/>
    </location>
</feature>
<feature type="region of interest" description="Disordered" evidence="1">
    <location>
        <begin position="36"/>
        <end position="73"/>
    </location>
</feature>
<organism evidence="2 3">
    <name type="scientific">Actinokineospora bangkokensis</name>
    <dbReference type="NCBI Taxonomy" id="1193682"/>
    <lineage>
        <taxon>Bacteria</taxon>
        <taxon>Bacillati</taxon>
        <taxon>Actinomycetota</taxon>
        <taxon>Actinomycetes</taxon>
        <taxon>Pseudonocardiales</taxon>
        <taxon>Pseudonocardiaceae</taxon>
        <taxon>Actinokineospora</taxon>
    </lineage>
</organism>
<dbReference type="Pfam" id="PF17227">
    <property type="entry name" value="DUF5302"/>
    <property type="match status" value="1"/>
</dbReference>
<proteinExistence type="predicted"/>
<evidence type="ECO:0000256" key="1">
    <source>
        <dbReference type="SAM" id="MobiDB-lite"/>
    </source>
</evidence>
<protein>
    <submittedName>
        <fullName evidence="2">Uncharacterized protein</fullName>
    </submittedName>
</protein>
<dbReference type="STRING" id="1193682.BJP25_11290"/>
<evidence type="ECO:0000313" key="2">
    <source>
        <dbReference type="EMBL" id="OLR94344.1"/>
    </source>
</evidence>
<dbReference type="Proteomes" id="UP000186040">
    <property type="component" value="Unassembled WGS sequence"/>
</dbReference>
<comment type="caution">
    <text evidence="2">The sequence shown here is derived from an EMBL/GenBank/DDBJ whole genome shotgun (WGS) entry which is preliminary data.</text>
</comment>
<accession>A0A1Q9LQR8</accession>
<evidence type="ECO:0000313" key="3">
    <source>
        <dbReference type="Proteomes" id="UP000186040"/>
    </source>
</evidence>
<dbReference type="InterPro" id="IPR035172">
    <property type="entry name" value="DUF5302"/>
</dbReference>
<keyword evidence="3" id="KW-1185">Reference proteome</keyword>
<dbReference type="EMBL" id="MKQR01000007">
    <property type="protein sequence ID" value="OLR94344.1"/>
    <property type="molecule type" value="Genomic_DNA"/>
</dbReference>
<sequence>MSAFSTTCSVEATLAANKSRTASLDDIRDRFSQALAQKNRGSHPRESHVDNQVRGGSSTVPVPRKHQLRRKTG</sequence>
<name>A0A1Q9LQR8_9PSEU</name>
<dbReference type="RefSeq" id="WP_075973726.1">
    <property type="nucleotide sequence ID" value="NZ_MKQR01000007.1"/>
</dbReference>
<dbReference type="AlphaFoldDB" id="A0A1Q9LQR8"/>
<reference evidence="2 3" key="1">
    <citation type="submission" date="2016-10" db="EMBL/GenBank/DDBJ databases">
        <title>The Draft Genome Sequence of Actinokineospora bangkokensis 44EHWT reveals the biosynthetic pathway of antifungal compounds Thailandins with unusual extender unit butylmalonyl-CoA.</title>
        <authorList>
            <person name="Greule A."/>
            <person name="Intra B."/>
            <person name="Flemming S."/>
            <person name="Rommel M.G."/>
            <person name="Panbangred W."/>
            <person name="Bechthold A."/>
        </authorList>
    </citation>
    <scope>NUCLEOTIDE SEQUENCE [LARGE SCALE GENOMIC DNA]</scope>
    <source>
        <strain evidence="2 3">44EHW</strain>
    </source>
</reference>
<dbReference type="OrthoDB" id="9935982at2"/>